<keyword evidence="1" id="KW-0472">Membrane</keyword>
<feature type="transmembrane region" description="Helical" evidence="1">
    <location>
        <begin position="70"/>
        <end position="89"/>
    </location>
</feature>
<evidence type="ECO:0008006" key="4">
    <source>
        <dbReference type="Google" id="ProtNLM"/>
    </source>
</evidence>
<feature type="transmembrane region" description="Helical" evidence="1">
    <location>
        <begin position="36"/>
        <end position="58"/>
    </location>
</feature>
<evidence type="ECO:0000256" key="1">
    <source>
        <dbReference type="SAM" id="Phobius"/>
    </source>
</evidence>
<keyword evidence="3" id="KW-1185">Reference proteome</keyword>
<keyword evidence="1" id="KW-1133">Transmembrane helix</keyword>
<evidence type="ECO:0000313" key="2">
    <source>
        <dbReference type="EMBL" id="MBK1880042.1"/>
    </source>
</evidence>
<name>A0A934VS38_9BACT</name>
<sequence length="311" mass="35007">MSRKRSTVSLFVAFSFIVLAVSGVLAFVLPFSIRIVGLHALIGFAFVALIGFHVFNNFRQLSTYLKSRTAWAALVATLIWVAVFLWQPAPVRSVLRLSCNMGPALDRFEVNEVGMRYQYVPDPRYRMDLNVRKGPSFDGNQPPEFAIWLENASQYHIKTLRAPEGASSHLPYWHFKRSGWEEAKREAEASDKDLAGELEVDAISGATQNSSFDPADYIVPDKTEESLPYRLLIEIDQPNDDQASLVYGVDIDNASPRSYQLLDLVGYPRKEENDAEGKKEWALYYVDGSFDSALNLIDSALLTIERGPEDD</sequence>
<organism evidence="2 3">
    <name type="scientific">Pelagicoccus mobilis</name>
    <dbReference type="NCBI Taxonomy" id="415221"/>
    <lineage>
        <taxon>Bacteria</taxon>
        <taxon>Pseudomonadati</taxon>
        <taxon>Verrucomicrobiota</taxon>
        <taxon>Opitutia</taxon>
        <taxon>Puniceicoccales</taxon>
        <taxon>Pelagicoccaceae</taxon>
        <taxon>Pelagicoccus</taxon>
    </lineage>
</organism>
<protein>
    <recommendedName>
        <fullName evidence="4">DUF4405 domain-containing protein</fullName>
    </recommendedName>
</protein>
<comment type="caution">
    <text evidence="2">The sequence shown here is derived from an EMBL/GenBank/DDBJ whole genome shotgun (WGS) entry which is preliminary data.</text>
</comment>
<dbReference type="EMBL" id="JAENIL010000068">
    <property type="protein sequence ID" value="MBK1880042.1"/>
    <property type="molecule type" value="Genomic_DNA"/>
</dbReference>
<dbReference type="RefSeq" id="WP_200358555.1">
    <property type="nucleotide sequence ID" value="NZ_JAENIL010000068.1"/>
</dbReference>
<accession>A0A934VS38</accession>
<proteinExistence type="predicted"/>
<evidence type="ECO:0000313" key="3">
    <source>
        <dbReference type="Proteomes" id="UP000617628"/>
    </source>
</evidence>
<dbReference type="AlphaFoldDB" id="A0A934VS38"/>
<gene>
    <name evidence="2" type="ORF">JIN87_24370</name>
</gene>
<dbReference type="Proteomes" id="UP000617628">
    <property type="component" value="Unassembled WGS sequence"/>
</dbReference>
<keyword evidence="1" id="KW-0812">Transmembrane</keyword>
<reference evidence="2" key="1">
    <citation type="submission" date="2021-01" db="EMBL/GenBank/DDBJ databases">
        <title>Modified the classification status of verrucomicrobia.</title>
        <authorList>
            <person name="Feng X."/>
        </authorList>
    </citation>
    <scope>NUCLEOTIDE SEQUENCE</scope>
    <source>
        <strain evidence="2">KCTC 13126</strain>
    </source>
</reference>